<dbReference type="AlphaFoldDB" id="A0A0P9C665"/>
<dbReference type="OrthoDB" id="9791759at2"/>
<sequence length="173" mass="18081">MTPSAPNPPRVSARRLPDDGTYPNNPRLPLLVYTGAFPPNDPEAIEAVLAANGWPPAWRFGVFSHHHYHATAHEVLGCFQGSASLQLGGPEGPILEAAAGDVVVLPAGTAHKAVESHGGFLCVGAYPAGQDPAMNTGRPGEHEDAVARIARVPVPEADPAYGPQGPLLEHWGT</sequence>
<reference evidence="3" key="1">
    <citation type="submission" date="2016-10" db="EMBL/GenBank/DDBJ databases">
        <authorList>
            <person name="Varghese N."/>
        </authorList>
    </citation>
    <scope>NUCLEOTIDE SEQUENCE [LARGE SCALE GENOMIC DNA]</scope>
    <source>
        <strain evidence="3">HL 19</strain>
    </source>
</reference>
<dbReference type="PANTHER" id="PTHR36448:SF2">
    <property type="entry name" value="CUPIN TYPE-1 DOMAIN-CONTAINING PROTEIN"/>
    <property type="match status" value="1"/>
</dbReference>
<dbReference type="SUPFAM" id="SSF51182">
    <property type="entry name" value="RmlC-like cupins"/>
    <property type="match status" value="1"/>
</dbReference>
<dbReference type="RefSeq" id="WP_054965569.1">
    <property type="nucleotide sequence ID" value="NZ_FMUN01000006.1"/>
</dbReference>
<dbReference type="InterPro" id="IPR014500">
    <property type="entry name" value="UCP019307_cupin"/>
</dbReference>
<dbReference type="Proteomes" id="UP000183104">
    <property type="component" value="Unassembled WGS sequence"/>
</dbReference>
<dbReference type="PANTHER" id="PTHR36448">
    <property type="entry name" value="BLR7373 PROTEIN"/>
    <property type="match status" value="1"/>
</dbReference>
<dbReference type="Gene3D" id="2.60.120.10">
    <property type="entry name" value="Jelly Rolls"/>
    <property type="match status" value="1"/>
</dbReference>
<dbReference type="InterPro" id="IPR011051">
    <property type="entry name" value="RmlC_Cupin_sf"/>
</dbReference>
<gene>
    <name evidence="2" type="ORF">SAMN05661077_2334</name>
</gene>
<evidence type="ECO:0000313" key="2">
    <source>
        <dbReference type="EMBL" id="SCY50511.1"/>
    </source>
</evidence>
<dbReference type="InterPro" id="IPR014710">
    <property type="entry name" value="RmlC-like_jellyroll"/>
</dbReference>
<keyword evidence="3" id="KW-1185">Reference proteome</keyword>
<organism evidence="2 3">
    <name type="scientific">Thiohalorhabdus denitrificans</name>
    <dbReference type="NCBI Taxonomy" id="381306"/>
    <lineage>
        <taxon>Bacteria</taxon>
        <taxon>Pseudomonadati</taxon>
        <taxon>Pseudomonadota</taxon>
        <taxon>Gammaproteobacteria</taxon>
        <taxon>Thiohalorhabdales</taxon>
        <taxon>Thiohalorhabdaceae</taxon>
        <taxon>Thiohalorhabdus</taxon>
    </lineage>
</organism>
<evidence type="ECO:0000256" key="1">
    <source>
        <dbReference type="SAM" id="MobiDB-lite"/>
    </source>
</evidence>
<dbReference type="CDD" id="cd02219">
    <property type="entry name" value="cupin_YjlB-like"/>
    <property type="match status" value="1"/>
</dbReference>
<feature type="region of interest" description="Disordered" evidence="1">
    <location>
        <begin position="1"/>
        <end position="23"/>
    </location>
</feature>
<dbReference type="PIRSF" id="PIRSF019307">
    <property type="entry name" value="UCP019307"/>
    <property type="match status" value="1"/>
</dbReference>
<dbReference type="EMBL" id="FMUN01000006">
    <property type="protein sequence ID" value="SCY50511.1"/>
    <property type="molecule type" value="Genomic_DNA"/>
</dbReference>
<evidence type="ECO:0000313" key="3">
    <source>
        <dbReference type="Proteomes" id="UP000183104"/>
    </source>
</evidence>
<proteinExistence type="predicted"/>
<protein>
    <submittedName>
        <fullName evidence="2">Uncharacterized protein YjlB</fullName>
    </submittedName>
</protein>
<accession>A0A0P9C665</accession>
<name>A0A0P9C665_9GAMM</name>
<dbReference type="InterPro" id="IPR047121">
    <property type="entry name" value="YjiB-like"/>
</dbReference>